<protein>
    <submittedName>
        <fullName evidence="7">RHTO0S15e04324g1_1</fullName>
    </submittedName>
</protein>
<gene>
    <name evidence="7" type="ORF">RHTO0S_15e04324g</name>
</gene>
<feature type="region of interest" description="Disordered" evidence="6">
    <location>
        <begin position="591"/>
        <end position="633"/>
    </location>
</feature>
<feature type="region of interest" description="Disordered" evidence="6">
    <location>
        <begin position="337"/>
        <end position="364"/>
    </location>
</feature>
<sequence length="702" mass="76792">MPNPTPPAAPAAGPSSSAPESFRNFNIPPPPVAGSPITICTNGTAPIPSAELAKLRASLLLSRIVAAERVQVCESNQRILADRMTSGLPRESERKRRREEDERRERERSEKAERDRMEREKEERENARRASVPAVKQEQEEERKPSKQPKDKQRVSADVSQTDQGKDAERRQGGKTDAQGDVVMSDASGSASVAATPSSAATPVSKIPLKGARPPAMSPDADEEPVQPRPPRPHDKKKRKRDHVFDSDASATEDDQPLLQRMRTIDSTAASSPAASSFAPQLTVTFANLNGGPDGVTAIQTKLKEERFTKHSIPIKPPPPGSATAFYVPAHALVPPRPPAIPPASTPKRQGDVTGDFSNAKPGQQIAHSTFQNWVDAYLRPFGEDDLAFLAPKPEDLTPYIIPPLGKHYLDRWEEEDSDAPPRRHDPTYLSPLEPPVLPRLRPDALTEDALGTEQVFLGPLSERLMAALAVDEVPDVRGEDELDVPMEEGPVPPKLPMDAVDLEERVRRELRYIGILPEEDPDWGSREDDEISSALRACQRLLHQQTSLNEARKSVLMSLVKDRMAYQDYENARDAQERVIEQGWQKRMRVDVKKKKKGKDRDRRAGGGGGGAAGAGAAGAGKDEDGSKQPVSLELLEAVERRDRLVSAFKPFFDEDEVGRYYGLPERSVYEGLEAALAAEEDGLDTADEADGAASAVPAAG</sequence>
<feature type="compositionally biased region" description="Low complexity" evidence="6">
    <location>
        <begin position="187"/>
        <end position="205"/>
    </location>
</feature>
<accession>A0A061BDD3</accession>
<evidence type="ECO:0000256" key="2">
    <source>
        <dbReference type="ARBA" id="ARBA00005330"/>
    </source>
</evidence>
<organism evidence="7">
    <name type="scientific">Rhodotorula toruloides</name>
    <name type="common">Yeast</name>
    <name type="synonym">Rhodosporidium toruloides</name>
    <dbReference type="NCBI Taxonomy" id="5286"/>
    <lineage>
        <taxon>Eukaryota</taxon>
        <taxon>Fungi</taxon>
        <taxon>Dikarya</taxon>
        <taxon>Basidiomycota</taxon>
        <taxon>Pucciniomycotina</taxon>
        <taxon>Microbotryomycetes</taxon>
        <taxon>Sporidiobolales</taxon>
        <taxon>Sporidiobolaceae</taxon>
        <taxon>Rhodotorula</taxon>
    </lineage>
</organism>
<dbReference type="GO" id="GO:0003713">
    <property type="term" value="F:transcription coactivator activity"/>
    <property type="evidence" value="ECO:0007669"/>
    <property type="project" value="TreeGrafter"/>
</dbReference>
<keyword evidence="5" id="KW-0539">Nucleus</keyword>
<dbReference type="GO" id="GO:0005634">
    <property type="term" value="C:nucleus"/>
    <property type="evidence" value="ECO:0007669"/>
    <property type="project" value="UniProtKB-SubCell"/>
</dbReference>
<feature type="compositionally biased region" description="Basic and acidic residues" evidence="6">
    <location>
        <begin position="164"/>
        <end position="174"/>
    </location>
</feature>
<keyword evidence="3" id="KW-0805">Transcription regulation</keyword>
<dbReference type="EMBL" id="LK052950">
    <property type="protein sequence ID" value="CDR47968.1"/>
    <property type="molecule type" value="Genomic_DNA"/>
</dbReference>
<feature type="compositionally biased region" description="Low complexity" evidence="6">
    <location>
        <begin position="10"/>
        <end position="21"/>
    </location>
</feature>
<feature type="compositionally biased region" description="Basic and acidic residues" evidence="6">
    <location>
        <begin position="90"/>
        <end position="128"/>
    </location>
</feature>
<feature type="compositionally biased region" description="Gly residues" evidence="6">
    <location>
        <begin position="607"/>
        <end position="620"/>
    </location>
</feature>
<evidence type="ECO:0000256" key="4">
    <source>
        <dbReference type="ARBA" id="ARBA00023163"/>
    </source>
</evidence>
<feature type="compositionally biased region" description="Acidic residues" evidence="6">
    <location>
        <begin position="681"/>
        <end position="692"/>
    </location>
</feature>
<evidence type="ECO:0000256" key="1">
    <source>
        <dbReference type="ARBA" id="ARBA00004123"/>
    </source>
</evidence>
<dbReference type="GO" id="GO:0000124">
    <property type="term" value="C:SAGA complex"/>
    <property type="evidence" value="ECO:0007669"/>
    <property type="project" value="TreeGrafter"/>
</dbReference>
<dbReference type="Pfam" id="PF10198">
    <property type="entry name" value="Ada3"/>
    <property type="match status" value="1"/>
</dbReference>
<feature type="region of interest" description="Disordered" evidence="6">
    <location>
        <begin position="681"/>
        <end position="702"/>
    </location>
</feature>
<feature type="compositionally biased region" description="Low complexity" evidence="6">
    <location>
        <begin position="267"/>
        <end position="278"/>
    </location>
</feature>
<comment type="subcellular location">
    <subcellularLocation>
        <location evidence="1">Nucleus</location>
    </subcellularLocation>
</comment>
<dbReference type="PANTHER" id="PTHR13556:SF2">
    <property type="entry name" value="TRANSCRIPTIONAL ADAPTER 3"/>
    <property type="match status" value="1"/>
</dbReference>
<evidence type="ECO:0000256" key="3">
    <source>
        <dbReference type="ARBA" id="ARBA00023015"/>
    </source>
</evidence>
<dbReference type="AlphaFoldDB" id="A0A061BDD3"/>
<dbReference type="PANTHER" id="PTHR13556">
    <property type="entry name" value="TRANSCRIPTIONAL ADAPTER 3-RELATED"/>
    <property type="match status" value="1"/>
</dbReference>
<name>A0A061BDD3_RHOTO</name>
<feature type="region of interest" description="Disordered" evidence="6">
    <location>
        <begin position="1"/>
        <end position="45"/>
    </location>
</feature>
<evidence type="ECO:0000256" key="6">
    <source>
        <dbReference type="SAM" id="MobiDB-lite"/>
    </source>
</evidence>
<feature type="compositionally biased region" description="Basic and acidic residues" evidence="6">
    <location>
        <begin position="137"/>
        <end position="155"/>
    </location>
</feature>
<evidence type="ECO:0000256" key="5">
    <source>
        <dbReference type="ARBA" id="ARBA00023242"/>
    </source>
</evidence>
<evidence type="ECO:0000313" key="7">
    <source>
        <dbReference type="EMBL" id="CDR47968.1"/>
    </source>
</evidence>
<dbReference type="GO" id="GO:0006357">
    <property type="term" value="P:regulation of transcription by RNA polymerase II"/>
    <property type="evidence" value="ECO:0007669"/>
    <property type="project" value="TreeGrafter"/>
</dbReference>
<feature type="compositionally biased region" description="Low complexity" evidence="6">
    <location>
        <begin position="693"/>
        <end position="702"/>
    </location>
</feature>
<dbReference type="OrthoDB" id="1232at2759"/>
<feature type="region of interest" description="Disordered" evidence="6">
    <location>
        <begin position="73"/>
        <end position="278"/>
    </location>
</feature>
<proteinExistence type="inferred from homology"/>
<comment type="similarity">
    <text evidence="2">Belongs to the NGG1 family.</text>
</comment>
<reference evidence="7" key="1">
    <citation type="journal article" date="2014" name="Genome Announc.">
        <title>Draft genome sequence of Rhodosporidium toruloides CECT1137, an oleaginous yeast of biotechnological interest.</title>
        <authorList>
            <person name="Morin N."/>
            <person name="Calcas X."/>
            <person name="Devillers H."/>
            <person name="Durrens P."/>
            <person name="Sherman D.J."/>
            <person name="Nicaud J.-M."/>
            <person name="Neuveglise C."/>
        </authorList>
    </citation>
    <scope>NUCLEOTIDE SEQUENCE</scope>
    <source>
        <strain evidence="7">CECT1137</strain>
    </source>
</reference>
<keyword evidence="4" id="KW-0804">Transcription</keyword>
<dbReference type="InterPro" id="IPR019340">
    <property type="entry name" value="Histone_AcTrfase_su3"/>
</dbReference>
<feature type="region of interest" description="Disordered" evidence="6">
    <location>
        <begin position="414"/>
        <end position="437"/>
    </location>
</feature>